<dbReference type="EMBL" id="JAUPFM010000005">
    <property type="protein sequence ID" value="KAK2851401.1"/>
    <property type="molecule type" value="Genomic_DNA"/>
</dbReference>
<dbReference type="AlphaFoldDB" id="A0AA88NCJ1"/>
<accession>A0AA88NCJ1</accession>
<name>A0AA88NCJ1_CHASR</name>
<organism evidence="2 3">
    <name type="scientific">Channa striata</name>
    <name type="common">Snakehead murrel</name>
    <name type="synonym">Ophicephalus striatus</name>
    <dbReference type="NCBI Taxonomy" id="64152"/>
    <lineage>
        <taxon>Eukaryota</taxon>
        <taxon>Metazoa</taxon>
        <taxon>Chordata</taxon>
        <taxon>Craniata</taxon>
        <taxon>Vertebrata</taxon>
        <taxon>Euteleostomi</taxon>
        <taxon>Actinopterygii</taxon>
        <taxon>Neopterygii</taxon>
        <taxon>Teleostei</taxon>
        <taxon>Neoteleostei</taxon>
        <taxon>Acanthomorphata</taxon>
        <taxon>Anabantaria</taxon>
        <taxon>Anabantiformes</taxon>
        <taxon>Channoidei</taxon>
        <taxon>Channidae</taxon>
        <taxon>Channa</taxon>
    </lineage>
</organism>
<gene>
    <name evidence="2" type="ORF">Q5P01_007677</name>
</gene>
<sequence>MERTCSFTHVCRARKQRADAGGVQTLLIGSSSFVQGKDYRSRYVPPGSLCVRLQVNSRLELCAGFGVKEGLKQSPPSRRVLVSACPARGEEHRAAHRSSALRKREERRERSPWA</sequence>
<feature type="compositionally biased region" description="Basic and acidic residues" evidence="1">
    <location>
        <begin position="102"/>
        <end position="114"/>
    </location>
</feature>
<evidence type="ECO:0000313" key="3">
    <source>
        <dbReference type="Proteomes" id="UP001187415"/>
    </source>
</evidence>
<feature type="region of interest" description="Disordered" evidence="1">
    <location>
        <begin position="86"/>
        <end position="114"/>
    </location>
</feature>
<dbReference type="Proteomes" id="UP001187415">
    <property type="component" value="Unassembled WGS sequence"/>
</dbReference>
<evidence type="ECO:0000313" key="2">
    <source>
        <dbReference type="EMBL" id="KAK2851401.1"/>
    </source>
</evidence>
<proteinExistence type="predicted"/>
<reference evidence="2" key="1">
    <citation type="submission" date="2023-07" db="EMBL/GenBank/DDBJ databases">
        <title>Chromosome-level Genome Assembly of Striped Snakehead (Channa striata).</title>
        <authorList>
            <person name="Liu H."/>
        </authorList>
    </citation>
    <scope>NUCLEOTIDE SEQUENCE</scope>
    <source>
        <strain evidence="2">Gz</strain>
        <tissue evidence="2">Muscle</tissue>
    </source>
</reference>
<keyword evidence="3" id="KW-1185">Reference proteome</keyword>
<protein>
    <submittedName>
        <fullName evidence="2">Uncharacterized protein</fullName>
    </submittedName>
</protein>
<comment type="caution">
    <text evidence="2">The sequence shown here is derived from an EMBL/GenBank/DDBJ whole genome shotgun (WGS) entry which is preliminary data.</text>
</comment>
<evidence type="ECO:0000256" key="1">
    <source>
        <dbReference type="SAM" id="MobiDB-lite"/>
    </source>
</evidence>